<evidence type="ECO:0000256" key="3">
    <source>
        <dbReference type="ARBA" id="ARBA00022448"/>
    </source>
</evidence>
<dbReference type="GO" id="GO:0015379">
    <property type="term" value="F:potassium:chloride symporter activity"/>
    <property type="evidence" value="ECO:0007669"/>
    <property type="project" value="TreeGrafter"/>
</dbReference>
<gene>
    <name evidence="11" type="ORF">PSTG_03201</name>
</gene>
<comment type="similarity">
    <text evidence="2">Belongs to the SLC12A transporter family.</text>
</comment>
<keyword evidence="3" id="KW-0813">Transport</keyword>
<evidence type="ECO:0000313" key="11">
    <source>
        <dbReference type="EMBL" id="KNF03681.1"/>
    </source>
</evidence>
<evidence type="ECO:0000256" key="1">
    <source>
        <dbReference type="ARBA" id="ARBA00004141"/>
    </source>
</evidence>
<dbReference type="Proteomes" id="UP000054564">
    <property type="component" value="Unassembled WGS sequence"/>
</dbReference>
<dbReference type="Pfam" id="PF03522">
    <property type="entry name" value="SLC12"/>
    <property type="match status" value="1"/>
</dbReference>
<accession>A0A0L0VWN0</accession>
<evidence type="ECO:0000256" key="6">
    <source>
        <dbReference type="ARBA" id="ARBA00023136"/>
    </source>
</evidence>
<dbReference type="InterPro" id="IPR004842">
    <property type="entry name" value="SLC12A_fam"/>
</dbReference>
<dbReference type="GO" id="GO:0034486">
    <property type="term" value="P:vacuolar transmembrane transport"/>
    <property type="evidence" value="ECO:0007669"/>
    <property type="project" value="TreeGrafter"/>
</dbReference>
<feature type="region of interest" description="Disordered" evidence="7">
    <location>
        <begin position="1035"/>
        <end position="1099"/>
    </location>
</feature>
<dbReference type="InterPro" id="IPR018491">
    <property type="entry name" value="SLC12_C"/>
</dbReference>
<evidence type="ECO:0000256" key="7">
    <source>
        <dbReference type="SAM" id="MobiDB-lite"/>
    </source>
</evidence>
<dbReference type="GO" id="GO:0005774">
    <property type="term" value="C:vacuolar membrane"/>
    <property type="evidence" value="ECO:0007669"/>
    <property type="project" value="TreeGrafter"/>
</dbReference>
<feature type="transmembrane region" description="Helical" evidence="8">
    <location>
        <begin position="497"/>
        <end position="518"/>
    </location>
</feature>
<dbReference type="GO" id="GO:0006884">
    <property type="term" value="P:cell volume homeostasis"/>
    <property type="evidence" value="ECO:0007669"/>
    <property type="project" value="TreeGrafter"/>
</dbReference>
<evidence type="ECO:0008006" key="13">
    <source>
        <dbReference type="Google" id="ProtNLM"/>
    </source>
</evidence>
<evidence type="ECO:0000259" key="9">
    <source>
        <dbReference type="Pfam" id="PF00324"/>
    </source>
</evidence>
<organism evidence="11 12">
    <name type="scientific">Puccinia striiformis f. sp. tritici PST-78</name>
    <dbReference type="NCBI Taxonomy" id="1165861"/>
    <lineage>
        <taxon>Eukaryota</taxon>
        <taxon>Fungi</taxon>
        <taxon>Dikarya</taxon>
        <taxon>Basidiomycota</taxon>
        <taxon>Pucciniomycotina</taxon>
        <taxon>Pucciniomycetes</taxon>
        <taxon>Pucciniales</taxon>
        <taxon>Pucciniaceae</taxon>
        <taxon>Puccinia</taxon>
    </lineage>
</organism>
<reference evidence="12" key="1">
    <citation type="submission" date="2014-03" db="EMBL/GenBank/DDBJ databases">
        <title>The Genome Sequence of Puccinia striiformis f. sp. tritici PST-78.</title>
        <authorList>
            <consortium name="The Broad Institute Genome Sequencing Platform"/>
            <person name="Cuomo C."/>
            <person name="Hulbert S."/>
            <person name="Chen X."/>
            <person name="Walker B."/>
            <person name="Young S.K."/>
            <person name="Zeng Q."/>
            <person name="Gargeya S."/>
            <person name="Fitzgerald M."/>
            <person name="Haas B."/>
            <person name="Abouelleil A."/>
            <person name="Alvarado L."/>
            <person name="Arachchi H.M."/>
            <person name="Berlin A.M."/>
            <person name="Chapman S.B."/>
            <person name="Goldberg J."/>
            <person name="Griggs A."/>
            <person name="Gujja S."/>
            <person name="Hansen M."/>
            <person name="Howarth C."/>
            <person name="Imamovic A."/>
            <person name="Larimer J."/>
            <person name="McCowan C."/>
            <person name="Montmayeur A."/>
            <person name="Murphy C."/>
            <person name="Neiman D."/>
            <person name="Pearson M."/>
            <person name="Priest M."/>
            <person name="Roberts A."/>
            <person name="Saif S."/>
            <person name="Shea T."/>
            <person name="Sisk P."/>
            <person name="Sykes S."/>
            <person name="Wortman J."/>
            <person name="Nusbaum C."/>
            <person name="Birren B."/>
        </authorList>
    </citation>
    <scope>NUCLEOTIDE SEQUENCE [LARGE SCALE GENOMIC DNA]</scope>
    <source>
        <strain evidence="12">race PST-78</strain>
    </source>
</reference>
<dbReference type="InterPro" id="IPR004841">
    <property type="entry name" value="AA-permease/SLC12A_dom"/>
</dbReference>
<evidence type="ECO:0000313" key="12">
    <source>
        <dbReference type="Proteomes" id="UP000054564"/>
    </source>
</evidence>
<feature type="compositionally biased region" description="Acidic residues" evidence="7">
    <location>
        <begin position="1058"/>
        <end position="1074"/>
    </location>
</feature>
<evidence type="ECO:0000256" key="8">
    <source>
        <dbReference type="SAM" id="Phobius"/>
    </source>
</evidence>
<feature type="region of interest" description="Disordered" evidence="7">
    <location>
        <begin position="989"/>
        <end position="1009"/>
    </location>
</feature>
<dbReference type="GO" id="GO:0055075">
    <property type="term" value="P:potassium ion homeostasis"/>
    <property type="evidence" value="ECO:0007669"/>
    <property type="project" value="TreeGrafter"/>
</dbReference>
<feature type="transmembrane region" description="Helical" evidence="8">
    <location>
        <begin position="302"/>
        <end position="318"/>
    </location>
</feature>
<comment type="subcellular location">
    <subcellularLocation>
        <location evidence="1">Membrane</location>
        <topology evidence="1">Multi-pass membrane protein</topology>
    </subcellularLocation>
</comment>
<comment type="caution">
    <text evidence="11">The sequence shown here is derived from an EMBL/GenBank/DDBJ whole genome shotgun (WGS) entry which is preliminary data.</text>
</comment>
<feature type="domain" description="SLC12A transporter C-terminal" evidence="10">
    <location>
        <begin position="659"/>
        <end position="742"/>
    </location>
</feature>
<evidence type="ECO:0000259" key="10">
    <source>
        <dbReference type="Pfam" id="PF03522"/>
    </source>
</evidence>
<feature type="compositionally biased region" description="Low complexity" evidence="7">
    <location>
        <begin position="1146"/>
        <end position="1168"/>
    </location>
</feature>
<feature type="transmembrane region" description="Helical" evidence="8">
    <location>
        <begin position="430"/>
        <end position="449"/>
    </location>
</feature>
<dbReference type="FunFam" id="1.20.1740.10:FF:000013">
    <property type="entry name" value="Solute carrier family 12 member"/>
    <property type="match status" value="1"/>
</dbReference>
<feature type="region of interest" description="Disordered" evidence="7">
    <location>
        <begin position="78"/>
        <end position="127"/>
    </location>
</feature>
<feature type="region of interest" description="Disordered" evidence="7">
    <location>
        <begin position="1"/>
        <end position="35"/>
    </location>
</feature>
<dbReference type="Gene3D" id="1.20.1740.10">
    <property type="entry name" value="Amino acid/polyamine transporter I"/>
    <property type="match status" value="1"/>
</dbReference>
<dbReference type="GO" id="GO:0055064">
    <property type="term" value="P:chloride ion homeostasis"/>
    <property type="evidence" value="ECO:0007669"/>
    <property type="project" value="TreeGrafter"/>
</dbReference>
<feature type="transmembrane region" description="Helical" evidence="8">
    <location>
        <begin position="560"/>
        <end position="579"/>
    </location>
</feature>
<feature type="transmembrane region" description="Helical" evidence="8">
    <location>
        <begin position="228"/>
        <end position="248"/>
    </location>
</feature>
<protein>
    <recommendedName>
        <fullName evidence="13">Amino acid permease/ SLC12A domain-containing protein</fullName>
    </recommendedName>
</protein>
<feature type="compositionally biased region" description="Low complexity" evidence="7">
    <location>
        <begin position="1244"/>
        <end position="1268"/>
    </location>
</feature>
<dbReference type="OrthoDB" id="2020542at2759"/>
<feature type="transmembrane region" description="Helical" evidence="8">
    <location>
        <begin position="201"/>
        <end position="222"/>
    </location>
</feature>
<evidence type="ECO:0000256" key="2">
    <source>
        <dbReference type="ARBA" id="ARBA00010593"/>
    </source>
</evidence>
<dbReference type="PANTHER" id="PTHR11827:SF72">
    <property type="entry name" value="GH08340P"/>
    <property type="match status" value="1"/>
</dbReference>
<name>A0A0L0VWN0_9BASI</name>
<dbReference type="EMBL" id="AJIL01000016">
    <property type="protein sequence ID" value="KNF03681.1"/>
    <property type="molecule type" value="Genomic_DNA"/>
</dbReference>
<dbReference type="STRING" id="1165861.A0A0L0VWN0"/>
<keyword evidence="6 8" id="KW-0472">Membrane</keyword>
<keyword evidence="4 8" id="KW-0812">Transmembrane</keyword>
<evidence type="ECO:0000256" key="5">
    <source>
        <dbReference type="ARBA" id="ARBA00022989"/>
    </source>
</evidence>
<feature type="transmembrane region" description="Helical" evidence="8">
    <location>
        <begin position="524"/>
        <end position="548"/>
    </location>
</feature>
<feature type="region of interest" description="Disordered" evidence="7">
    <location>
        <begin position="837"/>
        <end position="859"/>
    </location>
</feature>
<feature type="compositionally biased region" description="Polar residues" evidence="7">
    <location>
        <begin position="838"/>
        <end position="857"/>
    </location>
</feature>
<feature type="region of interest" description="Disordered" evidence="7">
    <location>
        <begin position="1126"/>
        <end position="1277"/>
    </location>
</feature>
<sequence length="1369" mass="150619">MSSSSTNSQDPSHSHQHQQHAGWTDKTNTPASPTHFLSRASRRLPELQLQLQLNPELNATELLEPTETEPLLSYHSHITHQQASHEPPIHASSSYNQHQSQSCLSTRPPNSNHQRLPSSSSSSHHIRLPPKKLNTFDGVFLPTILSIFNVVYFMRFGYCIGQIGLLATISLLGLAYLINILTVFSLSAIATNGQVRGGGAYYLISRTLGPEFGGSIGILFCLSQAMTAAMNIIGFIEAVISIVELGLYRSQSDQLMKEDPRIMNASTSVIRYFFKTGALLGATLACILLGKQKIFCSMTRSVSLLLLFTLLSMLFSFTKKSPFSDSINHLNYTSFSFKTIQKNLYPDFEFIDNSNGTSTSIHSKFSDYQRVFGIIFPSLSGILAGSSLSGELRKPSKSLPTGMISASIVIIIVYLITLICLSLTCTRESFMIPNQLGFLNLIALQISSYPGLMSIGLLLCTLFSSIMGITVCGKVLQAVSRDGLIPIMKPFFSQGSLIGDDPVYSILLCFIVCQIALFCTVSQLAIHITTISLLVFACINLACFTLRVAGSPNFRPSFRLFSEWTALLGLALALLSMYLVGPVSASTSIIAMIALFVIIHYSSPAKQWGEVTQSIIYHQVRKYLLRLDERKDNVKYWRPQILLFTNDPRHDWNQIVFCNSLKKGGLYVLAHIIKSEFSSEAIKELQEQQLNWLGLVDISNIKAFVDLTLAPDERVGARQLLLTAGLGGMRPNICILGFPTNLKWRGKGKLLNDQTGSPTPALMKRRSDSSMTVRGMVIESTADLSTDCLGSLPTDSQRSETPIKPTDFVGIIEDTLSLNKSIGLTYGFQGLQLPGSISRPQTGYSNDHSSPAGNSAFQVPDPHQGKQWIDLWPILRDGESGWETYTMVLQLGTILSMVPSWRHHHNLRVTIFCEYDADIAEERRRMEKLMSDLRIRADLRVVVLANGHIQSYECLVKGKAVDMVAWSKLERTLAGDPWWETLKFMRAQDSPRGETSARATTRERASSRSESVCSALLDRNLLKKNDQPNIRIKALHPLSRRGSHQTSHSTQSSVTATGDDDDDLILEENDGDDDTIAREAYTRNKKPVGLPDDPVGVQSKTTAHRISIPDYGSTFEHQSLDLLSLSPSSLHNDIPSPPPHRRGNMSRTESGSSAFSSSPSTSISIHAESWPRSPGSFKISNRTKPPKGLASVLHRKKLLNKSPDMVIEENAGQVKSTVQHRIKPERNSSAASGRMKDLTQNYYSSSSSSSSSSEGGPASSSSSSGPSDNLPPTPSPSLLPPVVQLDFNSLPMHAQLICLNELIRFHSDHSNQSSSSTAIIFTSLPPPENGTSSSFEGSARYLDQLESFLNDLPPVLAIYAKQFTVTASL</sequence>
<feature type="compositionally biased region" description="Low complexity" evidence="7">
    <location>
        <begin position="1044"/>
        <end position="1053"/>
    </location>
</feature>
<feature type="transmembrane region" description="Helical" evidence="8">
    <location>
        <begin position="269"/>
        <end position="290"/>
    </location>
</feature>
<evidence type="ECO:0000256" key="4">
    <source>
        <dbReference type="ARBA" id="ARBA00022692"/>
    </source>
</evidence>
<keyword evidence="5 8" id="KW-1133">Transmembrane helix</keyword>
<feature type="transmembrane region" description="Helical" evidence="8">
    <location>
        <begin position="585"/>
        <end position="603"/>
    </location>
</feature>
<proteinExistence type="inferred from homology"/>
<feature type="transmembrane region" description="Helical" evidence="8">
    <location>
        <begin position="160"/>
        <end position="189"/>
    </location>
</feature>
<dbReference type="Pfam" id="PF00324">
    <property type="entry name" value="AA_permease"/>
    <property type="match status" value="1"/>
</dbReference>
<feature type="compositionally biased region" description="Polar residues" evidence="7">
    <location>
        <begin position="91"/>
        <end position="117"/>
    </location>
</feature>
<feature type="transmembrane region" description="Helical" evidence="8">
    <location>
        <begin position="135"/>
        <end position="154"/>
    </location>
</feature>
<feature type="transmembrane region" description="Helical" evidence="8">
    <location>
        <begin position="371"/>
        <end position="390"/>
    </location>
</feature>
<feature type="domain" description="Amino acid permease/ SLC12A" evidence="9">
    <location>
        <begin position="138"/>
        <end position="642"/>
    </location>
</feature>
<dbReference type="PANTHER" id="PTHR11827">
    <property type="entry name" value="SOLUTE CARRIER FAMILY 12, CATION COTRANSPORTERS"/>
    <property type="match status" value="1"/>
</dbReference>
<keyword evidence="12" id="KW-1185">Reference proteome</keyword>
<feature type="transmembrane region" description="Helical" evidence="8">
    <location>
        <begin position="402"/>
        <end position="423"/>
    </location>
</feature>